<dbReference type="EMBL" id="CAJVPM010012955">
    <property type="protein sequence ID" value="CAG8591672.1"/>
    <property type="molecule type" value="Genomic_DNA"/>
</dbReference>
<name>A0ACA9MHE2_9GLOM</name>
<proteinExistence type="predicted"/>
<gene>
    <name evidence="1" type="ORF">SCALOS_LOCUS6601</name>
</gene>
<evidence type="ECO:0000313" key="1">
    <source>
        <dbReference type="EMBL" id="CAG8591672.1"/>
    </source>
</evidence>
<keyword evidence="2" id="KW-1185">Reference proteome</keyword>
<reference evidence="1" key="1">
    <citation type="submission" date="2021-06" db="EMBL/GenBank/DDBJ databases">
        <authorList>
            <person name="Kallberg Y."/>
            <person name="Tangrot J."/>
            <person name="Rosling A."/>
        </authorList>
    </citation>
    <scope>NUCLEOTIDE SEQUENCE</scope>
    <source>
        <strain evidence="1">AU212A</strain>
    </source>
</reference>
<feature type="non-terminal residue" evidence="1">
    <location>
        <position position="1"/>
    </location>
</feature>
<sequence>LFVSDHKEEEIKSSTIEELKEELGKKEDYTYFIEEKKDDGEKLKVLWATVFQKISANFDMDEDKQEEKAKKKS</sequence>
<dbReference type="Proteomes" id="UP000789860">
    <property type="component" value="Unassembled WGS sequence"/>
</dbReference>
<accession>A0ACA9MHE2</accession>
<comment type="caution">
    <text evidence="1">The sequence shown here is derived from an EMBL/GenBank/DDBJ whole genome shotgun (WGS) entry which is preliminary data.</text>
</comment>
<evidence type="ECO:0000313" key="2">
    <source>
        <dbReference type="Proteomes" id="UP000789860"/>
    </source>
</evidence>
<organism evidence="1 2">
    <name type="scientific">Scutellospora calospora</name>
    <dbReference type="NCBI Taxonomy" id="85575"/>
    <lineage>
        <taxon>Eukaryota</taxon>
        <taxon>Fungi</taxon>
        <taxon>Fungi incertae sedis</taxon>
        <taxon>Mucoromycota</taxon>
        <taxon>Glomeromycotina</taxon>
        <taxon>Glomeromycetes</taxon>
        <taxon>Diversisporales</taxon>
        <taxon>Gigasporaceae</taxon>
        <taxon>Scutellospora</taxon>
    </lineage>
</organism>
<feature type="non-terminal residue" evidence="1">
    <location>
        <position position="73"/>
    </location>
</feature>
<protein>
    <submittedName>
        <fullName evidence="1">10381_t:CDS:1</fullName>
    </submittedName>
</protein>